<dbReference type="EMBL" id="JAFJYH010000451">
    <property type="protein sequence ID" value="KAG4411659.1"/>
    <property type="molecule type" value="Genomic_DNA"/>
</dbReference>
<keyword evidence="3" id="KW-1185">Reference proteome</keyword>
<accession>A0A8H7W5K0</accession>
<dbReference type="Proteomes" id="UP000664132">
    <property type="component" value="Unassembled WGS sequence"/>
</dbReference>
<dbReference type="OrthoDB" id="428577at2759"/>
<evidence type="ECO:0000313" key="2">
    <source>
        <dbReference type="EMBL" id="KAG4411659.1"/>
    </source>
</evidence>
<gene>
    <name evidence="2" type="ORF">IFR04_015207</name>
</gene>
<proteinExistence type="predicted"/>
<protein>
    <submittedName>
        <fullName evidence="2">Uncharacterized protein</fullName>
    </submittedName>
</protein>
<comment type="caution">
    <text evidence="2">The sequence shown here is derived from an EMBL/GenBank/DDBJ whole genome shotgun (WGS) entry which is preliminary data.</text>
</comment>
<evidence type="ECO:0000256" key="1">
    <source>
        <dbReference type="SAM" id="MobiDB-lite"/>
    </source>
</evidence>
<evidence type="ECO:0000313" key="3">
    <source>
        <dbReference type="Proteomes" id="UP000664132"/>
    </source>
</evidence>
<organism evidence="2 3">
    <name type="scientific">Cadophora malorum</name>
    <dbReference type="NCBI Taxonomy" id="108018"/>
    <lineage>
        <taxon>Eukaryota</taxon>
        <taxon>Fungi</taxon>
        <taxon>Dikarya</taxon>
        <taxon>Ascomycota</taxon>
        <taxon>Pezizomycotina</taxon>
        <taxon>Leotiomycetes</taxon>
        <taxon>Helotiales</taxon>
        <taxon>Ploettnerulaceae</taxon>
        <taxon>Cadophora</taxon>
    </lineage>
</organism>
<dbReference type="AlphaFoldDB" id="A0A8H7W5K0"/>
<sequence>MRRCQLECLGAFHHRKAVWAFCPAYLDPSVPLYILATIDGFGDIWGPLWKLKDKIDPSKYSAYVVGGGSIVQWKHDPIKCPELVNKELFCQWISNEELENGTHDESVAYAPFDGTERLLIGAPNGTAVAISKGPWSPNLRCLASISMARTRLREAGRLCIVGASKPYHYNDSNQYQLQVGYSGVNAASATRQYKRVPGQSLKDILVDLWAMQPELRDPTLLEDLHGVEVSICTSNAQRVSLAKLLRLKCIQHLLRDFNWQDPGYRTEHFLTLEDTLRPKRLLDPLFKERFDYAVMLGLKMLSKTGVDRDDNLQVFLSSTCTPKPELATMLSREHGWVGLLRDTTTECSMVAFGDTCLEFKYENGVCCGRAGQSALRSAIIPHSSSMLASLRQLGLQEETPDATSTPRQNKEGSTMEVGKSFSLGERGSLRLKANLNGDLMVMGWSSQSMKMTWKSKLGRELVHREYTEIDHSEEGERAKALPVIIVSDKSWRSV</sequence>
<feature type="region of interest" description="Disordered" evidence="1">
    <location>
        <begin position="396"/>
        <end position="419"/>
    </location>
</feature>
<reference evidence="2" key="1">
    <citation type="submission" date="2021-02" db="EMBL/GenBank/DDBJ databases">
        <title>Genome sequence Cadophora malorum strain M34.</title>
        <authorList>
            <person name="Stefanovic E."/>
            <person name="Vu D."/>
            <person name="Scully C."/>
            <person name="Dijksterhuis J."/>
            <person name="Roader J."/>
            <person name="Houbraken J."/>
        </authorList>
    </citation>
    <scope>NUCLEOTIDE SEQUENCE</scope>
    <source>
        <strain evidence="2">M34</strain>
    </source>
</reference>
<name>A0A8H7W5K0_9HELO</name>